<evidence type="ECO:0000313" key="2">
    <source>
        <dbReference type="EMBL" id="RYN60996.1"/>
    </source>
</evidence>
<sequence>MADRPEDDAKSKETSPQPTDDADLQTPINLSELHTPSSTYSSIFSLSNFTLILEATDRRAASDIAPPTPTMDPVRYTRFDFEPCTPLPNYQRNFPNIHDNHQPETPEKSRTIRGIGITRAIEAGKRLKRFVGTAEPVPFVTPPAMPKVLKQEFVVGMKEYGLDHRVQSMGLDVLSQAASMQERLPEIREEHEGPVKATWTSTQSGQQASGSSPPRMTSQGPAANSMSSNGSQPVRASYDTPSLAAFKKQMDAFEEQHVPAYSNANPNVGSDDIEGSGSRHAYNYNTRSESLSSHKGISRIKPLFPSPRVGAQSWDESKGISQQHMVPCQPTPAASSSRDSACFQNLFRQPPTSSVPYIVVQSPSPTKLAPSKKRLIPQAADELFRPDVRDIHSDNKKATGLPTLPASSSALWEVDFPGYTPALLTILLTWSHAMQSFYRRLPDPKTFPIHAAFPRRITPPAYNRLISVGFYYTSFIPHKDIRFLGPGDMAEIGYAEVDVFRSKEEVVTFNAQEQEHPSKAQAMKRRLGIGSKHGERKRTLGVYRDQIHLADSGEGRWAYVLIKEHAISEEETPPHVMLAWHLSAVTDTSTCLHTVFPDNHEPILSKPPATPAPPEQPIRRLASLQNLISPSRGQKHLHREIRSVSSSAGSTEVEESSILPQEGAQTLKRTVVKLEKAGSIPLIEGYRVDLKEFRGWLDAVSKGEGKVIVWTESPPLTSLAQGWSSRTRSALRFGSEG</sequence>
<dbReference type="EMBL" id="PDXA01000002">
    <property type="protein sequence ID" value="RYN60996.1"/>
    <property type="molecule type" value="Genomic_DNA"/>
</dbReference>
<feature type="region of interest" description="Disordered" evidence="1">
    <location>
        <begin position="190"/>
        <end position="237"/>
    </location>
</feature>
<feature type="compositionally biased region" description="Polar residues" evidence="1">
    <location>
        <begin position="26"/>
        <end position="35"/>
    </location>
</feature>
<evidence type="ECO:0000313" key="3">
    <source>
        <dbReference type="Proteomes" id="UP000292402"/>
    </source>
</evidence>
<accession>A0A4Q4MW00</accession>
<organism evidence="2 3">
    <name type="scientific">Alternaria tenuissima</name>
    <dbReference type="NCBI Taxonomy" id="119927"/>
    <lineage>
        <taxon>Eukaryota</taxon>
        <taxon>Fungi</taxon>
        <taxon>Dikarya</taxon>
        <taxon>Ascomycota</taxon>
        <taxon>Pezizomycotina</taxon>
        <taxon>Dothideomycetes</taxon>
        <taxon>Pleosporomycetidae</taxon>
        <taxon>Pleosporales</taxon>
        <taxon>Pleosporineae</taxon>
        <taxon>Pleosporaceae</taxon>
        <taxon>Alternaria</taxon>
        <taxon>Alternaria sect. Alternaria</taxon>
        <taxon>Alternaria alternata complex</taxon>
    </lineage>
</organism>
<feature type="region of interest" description="Disordered" evidence="1">
    <location>
        <begin position="259"/>
        <end position="334"/>
    </location>
</feature>
<reference evidence="3" key="1">
    <citation type="journal article" date="2019" name="bioRxiv">
        <title>Genomics, evolutionary history and diagnostics of the Alternaria alternata species group including apple and Asian pear pathotypes.</title>
        <authorList>
            <person name="Armitage A.D."/>
            <person name="Cockerton H.M."/>
            <person name="Sreenivasaprasad S."/>
            <person name="Woodhall J.W."/>
            <person name="Lane C.R."/>
            <person name="Harrison R.J."/>
            <person name="Clarkson J.P."/>
        </authorList>
    </citation>
    <scope>NUCLEOTIDE SEQUENCE [LARGE SCALE GENOMIC DNA]</scope>
    <source>
        <strain evidence="3">FERA 1082</strain>
    </source>
</reference>
<comment type="caution">
    <text evidence="2">The sequence shown here is derived from an EMBL/GenBank/DDBJ whole genome shotgun (WGS) entry which is preliminary data.</text>
</comment>
<name>A0A4Q4MW00_9PLEO</name>
<feature type="compositionally biased region" description="Polar residues" evidence="1">
    <location>
        <begin position="214"/>
        <end position="234"/>
    </location>
</feature>
<feature type="compositionally biased region" description="Low complexity" evidence="1">
    <location>
        <begin position="197"/>
        <end position="212"/>
    </location>
</feature>
<feature type="region of interest" description="Disordered" evidence="1">
    <location>
        <begin position="1"/>
        <end position="35"/>
    </location>
</feature>
<feature type="region of interest" description="Disordered" evidence="1">
    <location>
        <begin position="640"/>
        <end position="660"/>
    </location>
</feature>
<dbReference type="Proteomes" id="UP000292402">
    <property type="component" value="Unassembled WGS sequence"/>
</dbReference>
<dbReference type="AlphaFoldDB" id="A0A4Q4MW00"/>
<feature type="compositionally biased region" description="Basic and acidic residues" evidence="1">
    <location>
        <begin position="1"/>
        <end position="13"/>
    </location>
</feature>
<proteinExistence type="predicted"/>
<gene>
    <name evidence="2" type="ORF">AA0114_g994</name>
</gene>
<evidence type="ECO:0000256" key="1">
    <source>
        <dbReference type="SAM" id="MobiDB-lite"/>
    </source>
</evidence>
<feature type="compositionally biased region" description="Polar residues" evidence="1">
    <location>
        <begin position="283"/>
        <end position="295"/>
    </location>
</feature>
<protein>
    <submittedName>
        <fullName evidence="2">Uncharacterized protein</fullName>
    </submittedName>
</protein>